<dbReference type="VEuPathDB" id="FungiDB:BO72DRAFT_497579"/>
<evidence type="ECO:0000313" key="2">
    <source>
        <dbReference type="EMBL" id="RAK75848.1"/>
    </source>
</evidence>
<protein>
    <submittedName>
        <fullName evidence="2">Uncharacterized protein</fullName>
    </submittedName>
</protein>
<dbReference type="AlphaFoldDB" id="A0A8G1RPB7"/>
<sequence>MAGPRRGNPISGPAREAKQPQENPEGVQTGVRGDLLAPAGHVEHAWEQEVKGELELVKHAAGDLSSGQSPLGVIFLHLRPVHHPLAGRQGHSAQKTYVPSCSSRPLPGMRCGSRRVTVSRRGYRRVGLLRAETLKRHSHEERLAGLGLVCHQRRLGTSTVTSRLDPHFRGACDDDEELGQKPGDALKTGLHIDTAMLLQSSGSSVETPFYCSAAAGRLKMRRMTAPRYVASVPDPAFHGCKGIRAPSPTETIELPVLGTEPAQKVGIRLFSPGNVEHSHRSWLSNVNMHGSNTCTWQAKLFRAVQRRYGAQLVVDVLVSITAQTERADVVAVMSDAKLN</sequence>
<reference evidence="2 3" key="1">
    <citation type="submission" date="2018-02" db="EMBL/GenBank/DDBJ databases">
        <title>The genomes of Aspergillus section Nigri reveals drivers in fungal speciation.</title>
        <authorList>
            <consortium name="DOE Joint Genome Institute"/>
            <person name="Vesth T.C."/>
            <person name="Nybo J."/>
            <person name="Theobald S."/>
            <person name="Brandl J."/>
            <person name="Frisvad J.C."/>
            <person name="Nielsen K.F."/>
            <person name="Lyhne E.K."/>
            <person name="Kogle M.E."/>
            <person name="Kuo A."/>
            <person name="Riley R."/>
            <person name="Clum A."/>
            <person name="Nolan M."/>
            <person name="Lipzen A."/>
            <person name="Salamov A."/>
            <person name="Henrissat B."/>
            <person name="Wiebenga A."/>
            <person name="De vries R.P."/>
            <person name="Grigoriev I.V."/>
            <person name="Mortensen U.H."/>
            <person name="Andersen M.R."/>
            <person name="Baker S.E."/>
        </authorList>
    </citation>
    <scope>NUCLEOTIDE SEQUENCE [LARGE SCALE GENOMIC DNA]</scope>
    <source>
        <strain evidence="2 3">CBS 313.89</strain>
    </source>
</reference>
<dbReference type="EMBL" id="KZ824653">
    <property type="protein sequence ID" value="RAK75848.1"/>
    <property type="molecule type" value="Genomic_DNA"/>
</dbReference>
<organism evidence="2 3">
    <name type="scientific">Aspergillus fijiensis CBS 313.89</name>
    <dbReference type="NCBI Taxonomy" id="1448319"/>
    <lineage>
        <taxon>Eukaryota</taxon>
        <taxon>Fungi</taxon>
        <taxon>Dikarya</taxon>
        <taxon>Ascomycota</taxon>
        <taxon>Pezizomycotina</taxon>
        <taxon>Eurotiomycetes</taxon>
        <taxon>Eurotiomycetidae</taxon>
        <taxon>Eurotiales</taxon>
        <taxon>Aspergillaceae</taxon>
        <taxon>Aspergillus</taxon>
    </lineage>
</organism>
<dbReference type="GeneID" id="63866034"/>
<proteinExistence type="predicted"/>
<accession>A0A8G1RPB7</accession>
<gene>
    <name evidence="2" type="ORF">BO72DRAFT_497579</name>
</gene>
<name>A0A8G1RPB7_9EURO</name>
<feature type="region of interest" description="Disordered" evidence="1">
    <location>
        <begin position="1"/>
        <end position="32"/>
    </location>
</feature>
<dbReference type="RefSeq" id="XP_040799858.1">
    <property type="nucleotide sequence ID" value="XM_040948701.1"/>
</dbReference>
<dbReference type="Proteomes" id="UP000249789">
    <property type="component" value="Unassembled WGS sequence"/>
</dbReference>
<keyword evidence="3" id="KW-1185">Reference proteome</keyword>
<evidence type="ECO:0000256" key="1">
    <source>
        <dbReference type="SAM" id="MobiDB-lite"/>
    </source>
</evidence>
<evidence type="ECO:0000313" key="3">
    <source>
        <dbReference type="Proteomes" id="UP000249789"/>
    </source>
</evidence>